<evidence type="ECO:0000256" key="3">
    <source>
        <dbReference type="SAM" id="MobiDB-lite"/>
    </source>
</evidence>
<dbReference type="CDD" id="cd23263">
    <property type="entry name" value="beta-trefoil_MIR"/>
    <property type="match status" value="1"/>
</dbReference>
<organism evidence="5 6">
    <name type="scientific">Coemansia asiatica</name>
    <dbReference type="NCBI Taxonomy" id="1052880"/>
    <lineage>
        <taxon>Eukaryota</taxon>
        <taxon>Fungi</taxon>
        <taxon>Fungi incertae sedis</taxon>
        <taxon>Zoopagomycota</taxon>
        <taxon>Kickxellomycotina</taxon>
        <taxon>Kickxellomycetes</taxon>
        <taxon>Kickxellales</taxon>
        <taxon>Kickxellaceae</taxon>
        <taxon>Coemansia</taxon>
    </lineage>
</organism>
<feature type="compositionally biased region" description="Basic and acidic residues" evidence="3">
    <location>
        <begin position="445"/>
        <end position="498"/>
    </location>
</feature>
<evidence type="ECO:0000313" key="6">
    <source>
        <dbReference type="Proteomes" id="UP001145021"/>
    </source>
</evidence>
<feature type="region of interest" description="Disordered" evidence="3">
    <location>
        <begin position="539"/>
        <end position="597"/>
    </location>
</feature>
<dbReference type="Gene3D" id="2.80.10.50">
    <property type="match status" value="1"/>
</dbReference>
<proteinExistence type="predicted"/>
<feature type="compositionally biased region" description="Polar residues" evidence="3">
    <location>
        <begin position="73"/>
        <end position="88"/>
    </location>
</feature>
<dbReference type="PROSITE" id="PS50231">
    <property type="entry name" value="RICIN_B_LECTIN"/>
    <property type="match status" value="1"/>
</dbReference>
<dbReference type="SUPFAM" id="SSF82109">
    <property type="entry name" value="MIR domain"/>
    <property type="match status" value="1"/>
</dbReference>
<comment type="caution">
    <text evidence="5">The sequence shown here is derived from an EMBL/GenBank/DDBJ whole genome shotgun (WGS) entry which is preliminary data.</text>
</comment>
<feature type="compositionally biased region" description="Polar residues" evidence="3">
    <location>
        <begin position="258"/>
        <end position="275"/>
    </location>
</feature>
<dbReference type="SMART" id="SM00472">
    <property type="entry name" value="MIR"/>
    <property type="match status" value="3"/>
</dbReference>
<feature type="compositionally biased region" description="Basic and acidic residues" evidence="3">
    <location>
        <begin position="540"/>
        <end position="552"/>
    </location>
</feature>
<feature type="region of interest" description="Disordered" evidence="3">
    <location>
        <begin position="135"/>
        <end position="275"/>
    </location>
</feature>
<dbReference type="PROSITE" id="PS50919">
    <property type="entry name" value="MIR"/>
    <property type="match status" value="2"/>
</dbReference>
<feature type="compositionally biased region" description="Pro residues" evidence="3">
    <location>
        <begin position="92"/>
        <end position="106"/>
    </location>
</feature>
<keyword evidence="1" id="KW-0732">Signal</keyword>
<evidence type="ECO:0000256" key="2">
    <source>
        <dbReference type="ARBA" id="ARBA00022737"/>
    </source>
</evidence>
<protein>
    <recommendedName>
        <fullName evidence="4">MIR domain-containing protein</fullName>
    </recommendedName>
</protein>
<feature type="compositionally biased region" description="Low complexity" evidence="3">
    <location>
        <begin position="163"/>
        <end position="228"/>
    </location>
</feature>
<feature type="domain" description="MIR" evidence="4">
    <location>
        <begin position="661"/>
        <end position="717"/>
    </location>
</feature>
<feature type="region of interest" description="Disordered" evidence="3">
    <location>
        <begin position="1"/>
        <end position="114"/>
    </location>
</feature>
<evidence type="ECO:0000313" key="5">
    <source>
        <dbReference type="EMBL" id="KAJ1643155.1"/>
    </source>
</evidence>
<evidence type="ECO:0000256" key="1">
    <source>
        <dbReference type="ARBA" id="ARBA00022729"/>
    </source>
</evidence>
<dbReference type="PANTHER" id="PTHR46809">
    <property type="entry name" value="STROMAL CELL-DERIVED FACTOR 2-LIKE PROTEIN"/>
    <property type="match status" value="1"/>
</dbReference>
<feature type="compositionally biased region" description="Polar residues" evidence="3">
    <location>
        <begin position="577"/>
        <end position="586"/>
    </location>
</feature>
<dbReference type="InterPro" id="IPR016093">
    <property type="entry name" value="MIR_motif"/>
</dbReference>
<feature type="compositionally biased region" description="Polar residues" evidence="3">
    <location>
        <begin position="47"/>
        <end position="65"/>
    </location>
</feature>
<dbReference type="AlphaFoldDB" id="A0A9W7XHS6"/>
<dbReference type="PANTHER" id="PTHR46809:SF2">
    <property type="entry name" value="GH21273P"/>
    <property type="match status" value="1"/>
</dbReference>
<feature type="compositionally biased region" description="Pro residues" evidence="3">
    <location>
        <begin position="229"/>
        <end position="243"/>
    </location>
</feature>
<sequence>MVAAGDSDERFFSGPEPSRYNPNNNNNNNNNENSNVSMGELGMEASRNASTALHAQTSVPRSSGMSGFPATNLPPNASFDSSGPQPYNANPPFVPSGPVHPGPHRPPAVSVGGGFNTVQSPVQYSPNINASVYPGNNMPMMQTQHGYAPGPMMSPEMSRNPLQQPMPQVQQQQQMGQQQMPQPIMSPQQQMAQKPMSQQQMPQQQMPQQQMPQQQMPQQQMPQQQMPQPMQPPSAPPQQPAPPAMHHSYSAPRPGQSIPAQTYAGSIHNGSSSDASSVYNANDPHNNISSTPPAISSMNTLLQQQQQPNPVSGFHAPNSAGPEIPAASGGNTYGQQRYMNNAANVIGNSYPPGSIPMRPMAGGFNGTNYVPSPGGYNGNGPPVGAGYAPSMGPVPYGRPPFAPSISSDDSAGTSRLNKAGKYALGALAAGAVAYGVHELVDGGSDSEKEQKAKRLQMEERERQRRESEARRRREEDEARRSEEHEKWRRNEDEKKRQEVYFQTPAPSVVNQKTGVSTFKPAYTPYGSVYGGGSVVAGGRQRSESIGSHDGDGFRPPAPFGQLPYTYDQNDVRLPDPSRSSENSATPETYPELRQNPSDTTIKIGTILAFKHISSGRFLRSDRSHSTQTGSNQQLVYASKFTTGESDWWQVLPANGDVPVPGSIVAFGNQIRLRHVDTGRHLHSHYGFTDSLTGQNEVTCYGDQTLSDEYDHWVLERWGDGGYGNTAKSTEPIVLRHYVSGMTLYSQDALLRDNVQVVSCHSSGSNGNSKWRIVLDS</sequence>
<reference evidence="5" key="1">
    <citation type="submission" date="2022-07" db="EMBL/GenBank/DDBJ databases">
        <title>Phylogenomic reconstructions and comparative analyses of Kickxellomycotina fungi.</title>
        <authorList>
            <person name="Reynolds N.K."/>
            <person name="Stajich J.E."/>
            <person name="Barry K."/>
            <person name="Grigoriev I.V."/>
            <person name="Crous P."/>
            <person name="Smith M.E."/>
        </authorList>
    </citation>
    <scope>NUCLEOTIDE SEQUENCE</scope>
    <source>
        <strain evidence="5">NBRC 105413</strain>
    </source>
</reference>
<feature type="compositionally biased region" description="Low complexity" evidence="3">
    <location>
        <begin position="21"/>
        <end position="35"/>
    </location>
</feature>
<keyword evidence="2" id="KW-0677">Repeat</keyword>
<accession>A0A9W7XHS6</accession>
<dbReference type="EMBL" id="JANBOH010000289">
    <property type="protein sequence ID" value="KAJ1643155.1"/>
    <property type="molecule type" value="Genomic_DNA"/>
</dbReference>
<dbReference type="InterPro" id="IPR036300">
    <property type="entry name" value="MIR_dom_sf"/>
</dbReference>
<feature type="domain" description="MIR" evidence="4">
    <location>
        <begin position="598"/>
        <end position="653"/>
    </location>
</feature>
<name>A0A9W7XHS6_9FUNG</name>
<dbReference type="Proteomes" id="UP001145021">
    <property type="component" value="Unassembled WGS sequence"/>
</dbReference>
<keyword evidence="6" id="KW-1185">Reference proteome</keyword>
<feature type="region of interest" description="Disordered" evidence="3">
    <location>
        <begin position="442"/>
        <end position="505"/>
    </location>
</feature>
<gene>
    <name evidence="5" type="ORF">LPJ64_005048</name>
</gene>
<dbReference type="Pfam" id="PF02815">
    <property type="entry name" value="MIR"/>
    <property type="match status" value="1"/>
</dbReference>
<evidence type="ECO:0000259" key="4">
    <source>
        <dbReference type="PROSITE" id="PS50919"/>
    </source>
</evidence>